<dbReference type="PANTHER" id="PTHR33202">
    <property type="entry name" value="ZINC UPTAKE REGULATION PROTEIN"/>
    <property type="match status" value="1"/>
</dbReference>
<keyword evidence="6" id="KW-0804">Transcription</keyword>
<name>A0ABT9XKH3_9BACL</name>
<dbReference type="CDD" id="cd07153">
    <property type="entry name" value="Fur_like"/>
    <property type="match status" value="1"/>
</dbReference>
<keyword evidence="3" id="KW-0862">Zinc</keyword>
<keyword evidence="5" id="KW-0238">DNA-binding</keyword>
<proteinExistence type="inferred from homology"/>
<dbReference type="InterPro" id="IPR036390">
    <property type="entry name" value="WH_DNA-bd_sf"/>
</dbReference>
<evidence type="ECO:0000256" key="6">
    <source>
        <dbReference type="ARBA" id="ARBA00023163"/>
    </source>
</evidence>
<evidence type="ECO:0000313" key="8">
    <source>
        <dbReference type="Proteomes" id="UP001232973"/>
    </source>
</evidence>
<dbReference type="InterPro" id="IPR036388">
    <property type="entry name" value="WH-like_DNA-bd_sf"/>
</dbReference>
<evidence type="ECO:0000256" key="5">
    <source>
        <dbReference type="ARBA" id="ARBA00023125"/>
    </source>
</evidence>
<comment type="similarity">
    <text evidence="1">Belongs to the Fur family.</text>
</comment>
<dbReference type="InterPro" id="IPR002481">
    <property type="entry name" value="FUR"/>
</dbReference>
<evidence type="ECO:0000256" key="2">
    <source>
        <dbReference type="ARBA" id="ARBA00022491"/>
    </source>
</evidence>
<protein>
    <submittedName>
        <fullName evidence="7">Fur family peroxide stress response transcriptional regulator</fullName>
    </submittedName>
</protein>
<keyword evidence="8" id="KW-1185">Reference proteome</keyword>
<evidence type="ECO:0000313" key="7">
    <source>
        <dbReference type="EMBL" id="MDQ0190797.1"/>
    </source>
</evidence>
<dbReference type="SUPFAM" id="SSF46785">
    <property type="entry name" value="Winged helix' DNA-binding domain"/>
    <property type="match status" value="1"/>
</dbReference>
<evidence type="ECO:0000256" key="1">
    <source>
        <dbReference type="ARBA" id="ARBA00007957"/>
    </source>
</evidence>
<dbReference type="Gene3D" id="1.10.10.10">
    <property type="entry name" value="Winged helix-like DNA-binding domain superfamily/Winged helix DNA-binding domain"/>
    <property type="match status" value="1"/>
</dbReference>
<dbReference type="Proteomes" id="UP001232973">
    <property type="component" value="Unassembled WGS sequence"/>
</dbReference>
<dbReference type="Gene3D" id="3.30.1490.190">
    <property type="match status" value="1"/>
</dbReference>
<dbReference type="RefSeq" id="WP_274457521.1">
    <property type="nucleotide sequence ID" value="NZ_CP067097.1"/>
</dbReference>
<gene>
    <name evidence="7" type="ORF">J2S03_002664</name>
</gene>
<accession>A0ABT9XKH3</accession>
<reference evidence="7 8" key="1">
    <citation type="submission" date="2023-07" db="EMBL/GenBank/DDBJ databases">
        <title>Genomic Encyclopedia of Type Strains, Phase IV (KMG-IV): sequencing the most valuable type-strain genomes for metagenomic binning, comparative biology and taxonomic classification.</title>
        <authorList>
            <person name="Goeker M."/>
        </authorList>
    </citation>
    <scope>NUCLEOTIDE SEQUENCE [LARGE SCALE GENOMIC DNA]</scope>
    <source>
        <strain evidence="7 8">DSM 4006</strain>
    </source>
</reference>
<dbReference type="PANTHER" id="PTHR33202:SF7">
    <property type="entry name" value="FERRIC UPTAKE REGULATION PROTEIN"/>
    <property type="match status" value="1"/>
</dbReference>
<keyword evidence="2" id="KW-0678">Repressor</keyword>
<evidence type="ECO:0000256" key="3">
    <source>
        <dbReference type="ARBA" id="ARBA00022833"/>
    </source>
</evidence>
<organism evidence="7 8">
    <name type="scientific">Alicyclobacillus cycloheptanicus</name>
    <dbReference type="NCBI Taxonomy" id="1457"/>
    <lineage>
        <taxon>Bacteria</taxon>
        <taxon>Bacillati</taxon>
        <taxon>Bacillota</taxon>
        <taxon>Bacilli</taxon>
        <taxon>Bacillales</taxon>
        <taxon>Alicyclobacillaceae</taxon>
        <taxon>Alicyclobacillus</taxon>
    </lineage>
</organism>
<evidence type="ECO:0000256" key="4">
    <source>
        <dbReference type="ARBA" id="ARBA00023015"/>
    </source>
</evidence>
<dbReference type="InterPro" id="IPR043135">
    <property type="entry name" value="Fur_C"/>
</dbReference>
<keyword evidence="4" id="KW-0805">Transcription regulation</keyword>
<comment type="caution">
    <text evidence="7">The sequence shown here is derived from an EMBL/GenBank/DDBJ whole genome shotgun (WGS) entry which is preliminary data.</text>
</comment>
<dbReference type="Pfam" id="PF01475">
    <property type="entry name" value="FUR"/>
    <property type="match status" value="1"/>
</dbReference>
<sequence>MQRAQFGVEDAAQVLKSAGLRVTQQRLAVLMLLYQTPRHCTVEELYELLRQTTPAISLATLYNTMKAFVDAGIAQELPFGDGPSRYDVNTEPHHHLVCDECGEMIDITLPDPALTSAAQAHDFHIRSFHIEVRGVCAACAAKRERETFKR</sequence>
<dbReference type="EMBL" id="JAUSTP010000024">
    <property type="protein sequence ID" value="MDQ0190797.1"/>
    <property type="molecule type" value="Genomic_DNA"/>
</dbReference>